<accession>A0ABP7WN83</accession>
<dbReference type="Gene3D" id="3.40.710.10">
    <property type="entry name" value="DD-peptidase/beta-lactamase superfamily"/>
    <property type="match status" value="1"/>
</dbReference>
<feature type="signal peptide" evidence="1">
    <location>
        <begin position="1"/>
        <end position="33"/>
    </location>
</feature>
<dbReference type="PANTHER" id="PTHR35333:SF3">
    <property type="entry name" value="BETA-LACTAMASE-TYPE TRANSPEPTIDASE FOLD CONTAINING PROTEIN"/>
    <property type="match status" value="1"/>
</dbReference>
<evidence type="ECO:0000256" key="1">
    <source>
        <dbReference type="SAM" id="SignalP"/>
    </source>
</evidence>
<organism evidence="3 4">
    <name type="scientific">Actinomadura miaoliensis</name>
    <dbReference type="NCBI Taxonomy" id="430685"/>
    <lineage>
        <taxon>Bacteria</taxon>
        <taxon>Bacillati</taxon>
        <taxon>Actinomycetota</taxon>
        <taxon>Actinomycetes</taxon>
        <taxon>Streptosporangiales</taxon>
        <taxon>Thermomonosporaceae</taxon>
        <taxon>Actinomadura</taxon>
    </lineage>
</organism>
<dbReference type="InterPro" id="IPR045155">
    <property type="entry name" value="Beta-lactam_cat"/>
</dbReference>
<comment type="caution">
    <text evidence="3">The sequence shown here is derived from an EMBL/GenBank/DDBJ whole genome shotgun (WGS) entry which is preliminary data.</text>
</comment>
<dbReference type="NCBIfam" id="NF033103">
    <property type="entry name" value="bla_class_A"/>
    <property type="match status" value="1"/>
</dbReference>
<evidence type="ECO:0000313" key="4">
    <source>
        <dbReference type="Proteomes" id="UP001500683"/>
    </source>
</evidence>
<dbReference type="EMBL" id="BAAAZG010000047">
    <property type="protein sequence ID" value="GAA4092768.1"/>
    <property type="molecule type" value="Genomic_DNA"/>
</dbReference>
<dbReference type="PANTHER" id="PTHR35333">
    <property type="entry name" value="BETA-LACTAMASE"/>
    <property type="match status" value="1"/>
</dbReference>
<dbReference type="Pfam" id="PF13354">
    <property type="entry name" value="Beta-lactamase2"/>
    <property type="match status" value="1"/>
</dbReference>
<sequence>MIEREDERRRRPWRRLGAAALAASLLFGGTACGAAPETNAATRGAASQQTPVAASGQAEVTKRLRELEASYNGRIGAFAIDTATGKVVGHRTHERFASNSTFKAILCGAILNKARTTDPGLLDRRLHWTAEEAKKAGHAPVTGLPENIENGLTTAQLCHATITTSDNGAANVLLKQIGGPRGMTRYYRSLGDPTGRLDRYEPELNEWEPGGKLDTIMPAFMARNLAALTVGDALVPEDRRQLVAWMNATTTGYERIHAGLPKDWTVGDKTGTGGGKYALASDIAIASPPSGAPVIIVVYTNRDGAHPEIDNGVIAQTASVLARGLGKMP</sequence>
<keyword evidence="1" id="KW-0732">Signal</keyword>
<feature type="chain" id="PRO_5046931362" evidence="1">
    <location>
        <begin position="34"/>
        <end position="329"/>
    </location>
</feature>
<evidence type="ECO:0000259" key="2">
    <source>
        <dbReference type="Pfam" id="PF13354"/>
    </source>
</evidence>
<reference evidence="4" key="1">
    <citation type="journal article" date="2019" name="Int. J. Syst. Evol. Microbiol.">
        <title>The Global Catalogue of Microorganisms (GCM) 10K type strain sequencing project: providing services to taxonomists for standard genome sequencing and annotation.</title>
        <authorList>
            <consortium name="The Broad Institute Genomics Platform"/>
            <consortium name="The Broad Institute Genome Sequencing Center for Infectious Disease"/>
            <person name="Wu L."/>
            <person name="Ma J."/>
        </authorList>
    </citation>
    <scope>NUCLEOTIDE SEQUENCE [LARGE SCALE GENOMIC DNA]</scope>
    <source>
        <strain evidence="4">JCM 16702</strain>
    </source>
</reference>
<protein>
    <submittedName>
        <fullName evidence="3">PEN family class A beta-lactamase, Bpc-type</fullName>
    </submittedName>
</protein>
<dbReference type="PRINTS" id="PR00118">
    <property type="entry name" value="BLACTAMASEA"/>
</dbReference>
<feature type="domain" description="Beta-lactamase class A catalytic" evidence="2">
    <location>
        <begin position="78"/>
        <end position="300"/>
    </location>
</feature>
<dbReference type="RefSeq" id="WP_344954883.1">
    <property type="nucleotide sequence ID" value="NZ_BAAAZG010000047.1"/>
</dbReference>
<dbReference type="PROSITE" id="PS51257">
    <property type="entry name" value="PROKAR_LIPOPROTEIN"/>
    <property type="match status" value="1"/>
</dbReference>
<name>A0ABP7WN83_9ACTN</name>
<proteinExistence type="predicted"/>
<gene>
    <name evidence="3" type="primary">blaPEN-bpc</name>
    <name evidence="3" type="ORF">GCM10022214_63160</name>
</gene>
<dbReference type="InterPro" id="IPR000871">
    <property type="entry name" value="Beta-lactam_class-A"/>
</dbReference>
<evidence type="ECO:0000313" key="3">
    <source>
        <dbReference type="EMBL" id="GAA4092768.1"/>
    </source>
</evidence>
<dbReference type="SUPFAM" id="SSF56601">
    <property type="entry name" value="beta-lactamase/transpeptidase-like"/>
    <property type="match status" value="1"/>
</dbReference>
<dbReference type="Proteomes" id="UP001500683">
    <property type="component" value="Unassembled WGS sequence"/>
</dbReference>
<dbReference type="InterPro" id="IPR012338">
    <property type="entry name" value="Beta-lactam/transpept-like"/>
</dbReference>
<keyword evidence="4" id="KW-1185">Reference proteome</keyword>